<dbReference type="EMBL" id="PQGI01000006">
    <property type="protein sequence ID" value="POP17618.1"/>
    <property type="molecule type" value="Genomic_DNA"/>
</dbReference>
<evidence type="ECO:0000259" key="7">
    <source>
        <dbReference type="PROSITE" id="PS50059"/>
    </source>
</evidence>
<feature type="region of interest" description="Disordered" evidence="6">
    <location>
        <begin position="32"/>
        <end position="81"/>
    </location>
</feature>
<evidence type="ECO:0000256" key="1">
    <source>
        <dbReference type="ARBA" id="ARBA00000971"/>
    </source>
</evidence>
<dbReference type="InterPro" id="IPR000774">
    <property type="entry name" value="PPIase_FKBP_N"/>
</dbReference>
<dbReference type="Pfam" id="PF01346">
    <property type="entry name" value="FKBP_N"/>
    <property type="match status" value="1"/>
</dbReference>
<dbReference type="Gene3D" id="1.10.287.460">
    <property type="entry name" value="Peptidyl-prolyl cis-trans isomerase, FKBP-type, N-terminal domain"/>
    <property type="match status" value="1"/>
</dbReference>
<sequence>MWGTAGLSVSQGICADEGVPALLQFAEQYQETNKAPSHNGTITPEKKMEGAPSSSVSEKFVSSSMGNPSGERSTSRVGSASLDSVTVHKALRAREREVSALRAEQKVLQQALKALKEKMTGIATERPSARVRAELPDLTLLQQWVGGLRAAWRGEPDVRRAAMLVRQANEMAEEARRATTKANAELAAQTLTLKESAQLLKNLRESHQDNERALSELRVQTRRAQEALKVLKVRYSGVSDNPLASEPSRLGYAAGSVLGLDVLGVIGERQRWGVPVERADVLAGIVDAVTGQLQLSRGELDELVTRVDVEAGAARARWVAAQAKRDEGYVAQFSRQKGVKHSPMGFWYRVDYAGSGVLSDDAVIDLVVKEQLTDGTVIQDMALNGKVLSQPLSSFPPLFKEAIRYLQNHGALTLVVPPELAYGDAGYPPTVPPNATMVYTLRIDGERVAKG</sequence>
<evidence type="ECO:0000256" key="3">
    <source>
        <dbReference type="ARBA" id="ARBA00023110"/>
    </source>
</evidence>
<accession>A0AAP8TXK8</accession>
<keyword evidence="5" id="KW-0175">Coiled coil</keyword>
<protein>
    <recommendedName>
        <fullName evidence="2 4">peptidylprolyl isomerase</fullName>
        <ecNumber evidence="2 4">5.2.1.8</ecNumber>
    </recommendedName>
</protein>
<dbReference type="InterPro" id="IPR046357">
    <property type="entry name" value="PPIase_dom_sf"/>
</dbReference>
<keyword evidence="4 8" id="KW-0413">Isomerase</keyword>
<dbReference type="AlphaFoldDB" id="A0AAP8TXK8"/>
<evidence type="ECO:0000256" key="5">
    <source>
        <dbReference type="SAM" id="Coils"/>
    </source>
</evidence>
<keyword evidence="3 4" id="KW-0697">Rotamase</keyword>
<organism evidence="8">
    <name type="scientific">Serratia marcescens</name>
    <dbReference type="NCBI Taxonomy" id="615"/>
    <lineage>
        <taxon>Bacteria</taxon>
        <taxon>Pseudomonadati</taxon>
        <taxon>Pseudomonadota</taxon>
        <taxon>Gammaproteobacteria</taxon>
        <taxon>Enterobacterales</taxon>
        <taxon>Yersiniaceae</taxon>
        <taxon>Serratia</taxon>
    </lineage>
</organism>
<feature type="coiled-coil region" evidence="5">
    <location>
        <begin position="158"/>
        <end position="234"/>
    </location>
</feature>
<evidence type="ECO:0000313" key="8">
    <source>
        <dbReference type="EMBL" id="POP17618.1"/>
    </source>
</evidence>
<dbReference type="GO" id="GO:0003755">
    <property type="term" value="F:peptidyl-prolyl cis-trans isomerase activity"/>
    <property type="evidence" value="ECO:0007669"/>
    <property type="project" value="UniProtKB-KW"/>
</dbReference>
<feature type="compositionally biased region" description="Polar residues" evidence="6">
    <location>
        <begin position="32"/>
        <end position="42"/>
    </location>
</feature>
<feature type="domain" description="PPIase FKBP-type" evidence="7">
    <location>
        <begin position="361"/>
        <end position="447"/>
    </location>
</feature>
<feature type="compositionally biased region" description="Low complexity" evidence="6">
    <location>
        <begin position="53"/>
        <end position="64"/>
    </location>
</feature>
<comment type="caution">
    <text evidence="8">The sequence shown here is derived from an EMBL/GenBank/DDBJ whole genome shotgun (WGS) entry which is preliminary data.</text>
</comment>
<proteinExistence type="predicted"/>
<feature type="compositionally biased region" description="Polar residues" evidence="6">
    <location>
        <begin position="65"/>
        <end position="81"/>
    </location>
</feature>
<dbReference type="Gene3D" id="3.10.50.40">
    <property type="match status" value="1"/>
</dbReference>
<dbReference type="InterPro" id="IPR001179">
    <property type="entry name" value="PPIase_FKBP_dom"/>
</dbReference>
<evidence type="ECO:0000256" key="4">
    <source>
        <dbReference type="PROSITE-ProRule" id="PRU00277"/>
    </source>
</evidence>
<name>A0AAP8TXK8_SERMA</name>
<dbReference type="SUPFAM" id="SSF54534">
    <property type="entry name" value="FKBP-like"/>
    <property type="match status" value="1"/>
</dbReference>
<feature type="coiled-coil region" evidence="5">
    <location>
        <begin position="91"/>
        <end position="118"/>
    </location>
</feature>
<evidence type="ECO:0000256" key="6">
    <source>
        <dbReference type="SAM" id="MobiDB-lite"/>
    </source>
</evidence>
<dbReference type="PROSITE" id="PS50059">
    <property type="entry name" value="FKBP_PPIASE"/>
    <property type="match status" value="1"/>
</dbReference>
<evidence type="ECO:0000256" key="2">
    <source>
        <dbReference type="ARBA" id="ARBA00013194"/>
    </source>
</evidence>
<comment type="catalytic activity">
    <reaction evidence="1 4">
        <text>[protein]-peptidylproline (omega=180) = [protein]-peptidylproline (omega=0)</text>
        <dbReference type="Rhea" id="RHEA:16237"/>
        <dbReference type="Rhea" id="RHEA-COMP:10747"/>
        <dbReference type="Rhea" id="RHEA-COMP:10748"/>
        <dbReference type="ChEBI" id="CHEBI:83833"/>
        <dbReference type="ChEBI" id="CHEBI:83834"/>
        <dbReference type="EC" id="5.2.1.8"/>
    </reaction>
</comment>
<dbReference type="GO" id="GO:0006457">
    <property type="term" value="P:protein folding"/>
    <property type="evidence" value="ECO:0007669"/>
    <property type="project" value="InterPro"/>
</dbReference>
<gene>
    <name evidence="8" type="ORF">C3R40_07540</name>
</gene>
<dbReference type="EC" id="5.2.1.8" evidence="2 4"/>
<dbReference type="Pfam" id="PF00254">
    <property type="entry name" value="FKBP_C"/>
    <property type="match status" value="1"/>
</dbReference>
<reference evidence="8" key="1">
    <citation type="submission" date="2018-01" db="EMBL/GenBank/DDBJ databases">
        <title>The opportunistic pathogen Serratia marcescens is an overlooked threat to honeybees.</title>
        <authorList>
            <person name="Raymann K."/>
            <person name="Shaffer Z."/>
            <person name="Coon K."/>
            <person name="Salisbury S."/>
            <person name="Moran N.A."/>
        </authorList>
    </citation>
    <scope>NUCLEOTIDE SEQUENCE [LARGE SCALE GENOMIC DNA]</scope>
    <source>
        <strain evidence="8">KZ19</strain>
    </source>
</reference>
<dbReference type="InterPro" id="IPR036944">
    <property type="entry name" value="PPIase_FKBP_N_sf"/>
</dbReference>